<dbReference type="Proteomes" id="UP000076798">
    <property type="component" value="Unassembled WGS sequence"/>
</dbReference>
<keyword evidence="3" id="KW-1185">Reference proteome</keyword>
<organism evidence="2 3">
    <name type="scientific">Sistotremastrum suecicum HHB10207 ss-3</name>
    <dbReference type="NCBI Taxonomy" id="1314776"/>
    <lineage>
        <taxon>Eukaryota</taxon>
        <taxon>Fungi</taxon>
        <taxon>Dikarya</taxon>
        <taxon>Basidiomycota</taxon>
        <taxon>Agaricomycotina</taxon>
        <taxon>Agaricomycetes</taxon>
        <taxon>Sistotremastrales</taxon>
        <taxon>Sistotremastraceae</taxon>
        <taxon>Sistotremastrum</taxon>
    </lineage>
</organism>
<dbReference type="EMBL" id="KV428235">
    <property type="protein sequence ID" value="KZT33533.1"/>
    <property type="molecule type" value="Genomic_DNA"/>
</dbReference>
<accession>A0A165YRS0</accession>
<dbReference type="SUPFAM" id="SSF48371">
    <property type="entry name" value="ARM repeat"/>
    <property type="match status" value="1"/>
</dbReference>
<evidence type="ECO:0008006" key="4">
    <source>
        <dbReference type="Google" id="ProtNLM"/>
    </source>
</evidence>
<evidence type="ECO:0000313" key="2">
    <source>
        <dbReference type="EMBL" id="KZT33533.1"/>
    </source>
</evidence>
<proteinExistence type="predicted"/>
<gene>
    <name evidence="2" type="ORF">SISSUDRAFT_1054121</name>
</gene>
<dbReference type="AlphaFoldDB" id="A0A165YRS0"/>
<evidence type="ECO:0000256" key="1">
    <source>
        <dbReference type="SAM" id="MobiDB-lite"/>
    </source>
</evidence>
<dbReference type="InterPro" id="IPR016024">
    <property type="entry name" value="ARM-type_fold"/>
</dbReference>
<protein>
    <recommendedName>
        <fullName evidence="4">MYND-type domain-containing protein</fullName>
    </recommendedName>
</protein>
<reference evidence="2 3" key="1">
    <citation type="journal article" date="2016" name="Mol. Biol. Evol.">
        <title>Comparative Genomics of Early-Diverging Mushroom-Forming Fungi Provides Insights into the Origins of Lignocellulose Decay Capabilities.</title>
        <authorList>
            <person name="Nagy L.G."/>
            <person name="Riley R."/>
            <person name="Tritt A."/>
            <person name="Adam C."/>
            <person name="Daum C."/>
            <person name="Floudas D."/>
            <person name="Sun H."/>
            <person name="Yadav J.S."/>
            <person name="Pangilinan J."/>
            <person name="Larsson K.H."/>
            <person name="Matsuura K."/>
            <person name="Barry K."/>
            <person name="Labutti K."/>
            <person name="Kuo R."/>
            <person name="Ohm R.A."/>
            <person name="Bhattacharya S.S."/>
            <person name="Shirouzu T."/>
            <person name="Yoshinaga Y."/>
            <person name="Martin F.M."/>
            <person name="Grigoriev I.V."/>
            <person name="Hibbett D.S."/>
        </authorList>
    </citation>
    <scope>NUCLEOTIDE SEQUENCE [LARGE SCALE GENOMIC DNA]</scope>
    <source>
        <strain evidence="2 3">HHB10207 ss-3</strain>
    </source>
</reference>
<evidence type="ECO:0000313" key="3">
    <source>
        <dbReference type="Proteomes" id="UP000076798"/>
    </source>
</evidence>
<sequence>MSDLVNECNGVASPISWDSMGKIVCRHLNIAIYTRHDLKEIHRTKSAGKVVRALVECAREHHEDTNVIGGILSVIREMLNDAVLGQEICDKKLYLYIGRSLDLSPENSHFQRLVVDVLFDLIEKAPLPMIETNNQALKTMPKVVRVISRFSTDSDSETLHSCLRLLRSSLFKLNSYEIISDLPLSQRHPRPNLAEVAAVVVEVLESSSASSRLQWNTLNDATCILTWIAYYDSDAILQIPWNKGTLLFVCLLSSPSWTIRCRAWMGLLNIHYPDHLIPTRLCNPHLTLQMKGYPHISERVENDRESHPETVLSHDEITTRYHQTTVKHLPTGEVFNAYEAALRCVRFEREGPRDEAESYAYPYMRIFGLRAEPTLDLITDMDIALRFHYKDCEADILKSSVSTRLFSDSMDGGGDTSLPTIWKVYSESRIIALNALERWPRNSYFHYNLMKSHSGPEELELFGKAQRCGEDTMYLNVQRVYEMSLNFFNMGITFGALAHEGTQYKDFGEENLKNALPSFNAIWKACMKFSPQQHIAIICMTILVLITQNPDKLGSAGLQPWLTSFKKLTGILNSKNWRHYRELRRAVSDVLEYRKEAQRVWALLITEMSRMNLSAAETESLKTEVGLGPRQDAERPSRHSTQATDGTLPPFRSLFADPPEIPSDACAWCNRESVGLMKCAVCRRVKYCGKNWCVRLSFPMERNSGQVRKFGCFATPPLLPCHCRSRMSESGPVPPDTPFNAQPRIRILLECAPRMPISRQALYVKRQSILFMPAFYTCHIYHIYGRCIRD</sequence>
<name>A0A165YRS0_9AGAM</name>
<feature type="region of interest" description="Disordered" evidence="1">
    <location>
        <begin position="621"/>
        <end position="649"/>
    </location>
</feature>